<dbReference type="CDD" id="cd02440">
    <property type="entry name" value="AdoMet_MTases"/>
    <property type="match status" value="1"/>
</dbReference>
<evidence type="ECO:0000259" key="1">
    <source>
        <dbReference type="Pfam" id="PF08241"/>
    </source>
</evidence>
<evidence type="ECO:0000313" key="2">
    <source>
        <dbReference type="EMBL" id="CAG4995435.1"/>
    </source>
</evidence>
<name>A0A916JBK6_9BACT</name>
<dbReference type="EMBL" id="CAJRAF010000001">
    <property type="protein sequence ID" value="CAG4995435.1"/>
    <property type="molecule type" value="Genomic_DNA"/>
</dbReference>
<reference evidence="2" key="1">
    <citation type="submission" date="2021-04" db="EMBL/GenBank/DDBJ databases">
        <authorList>
            <person name="Rodrigo-Torres L."/>
            <person name="Arahal R. D."/>
            <person name="Lucena T."/>
        </authorList>
    </citation>
    <scope>NUCLEOTIDE SEQUENCE</scope>
    <source>
        <strain evidence="2">CECT 9275</strain>
    </source>
</reference>
<feature type="domain" description="Methyltransferase type 11" evidence="1">
    <location>
        <begin position="47"/>
        <end position="135"/>
    </location>
</feature>
<dbReference type="Proteomes" id="UP000680038">
    <property type="component" value="Unassembled WGS sequence"/>
</dbReference>
<dbReference type="InterPro" id="IPR013216">
    <property type="entry name" value="Methyltransf_11"/>
</dbReference>
<organism evidence="2 3">
    <name type="scientific">Dyadobacter helix</name>
    <dbReference type="NCBI Taxonomy" id="2822344"/>
    <lineage>
        <taxon>Bacteria</taxon>
        <taxon>Pseudomonadati</taxon>
        <taxon>Bacteroidota</taxon>
        <taxon>Cytophagia</taxon>
        <taxon>Cytophagales</taxon>
        <taxon>Spirosomataceae</taxon>
        <taxon>Dyadobacter</taxon>
    </lineage>
</organism>
<comment type="caution">
    <text evidence="2">The sequence shown here is derived from an EMBL/GenBank/DDBJ whole genome shotgun (WGS) entry which is preliminary data.</text>
</comment>
<dbReference type="SUPFAM" id="SSF53335">
    <property type="entry name" value="S-adenosyl-L-methionine-dependent methyltransferases"/>
    <property type="match status" value="1"/>
</dbReference>
<dbReference type="AlphaFoldDB" id="A0A916JBK6"/>
<dbReference type="Pfam" id="PF08241">
    <property type="entry name" value="Methyltransf_11"/>
    <property type="match status" value="1"/>
</dbReference>
<dbReference type="RefSeq" id="WP_215238264.1">
    <property type="nucleotide sequence ID" value="NZ_CAJRAF010000001.1"/>
</dbReference>
<dbReference type="Gene3D" id="3.40.50.150">
    <property type="entry name" value="Vaccinia Virus protein VP39"/>
    <property type="match status" value="1"/>
</dbReference>
<dbReference type="InterPro" id="IPR029063">
    <property type="entry name" value="SAM-dependent_MTases_sf"/>
</dbReference>
<protein>
    <recommendedName>
        <fullName evidence="1">Methyltransferase type 11 domain-containing protein</fullName>
    </recommendedName>
</protein>
<dbReference type="GO" id="GO:0008757">
    <property type="term" value="F:S-adenosylmethionine-dependent methyltransferase activity"/>
    <property type="evidence" value="ECO:0007669"/>
    <property type="project" value="InterPro"/>
</dbReference>
<sequence length="243" mass="28452">MQLSENIKSSYSEQYDLSTVAWRTMGARYKAQNIVALAKNISFENVLEVGAGEGSILSWLSQWDFSQDLNCVEISESGIEIIKSKHIKNLKDVVLFDGYRIPYADNHFDLVICSHVMEHVEHERILLREIKRVSKYQIFEVPIDFSFYVDRKLKHFLSYGHINIYTPGLFRFLLKSEQFQVLNDICYLYEKEMLEPLFKDNPMGLRLTRLKQFFLKNIPYLRGIKPNAYAVLTAKSDEKLSIF</sequence>
<proteinExistence type="predicted"/>
<accession>A0A916JBK6</accession>
<gene>
    <name evidence="2" type="ORF">DYBT9275_01637</name>
</gene>
<keyword evidence="3" id="KW-1185">Reference proteome</keyword>
<evidence type="ECO:0000313" key="3">
    <source>
        <dbReference type="Proteomes" id="UP000680038"/>
    </source>
</evidence>